<keyword evidence="3" id="KW-1185">Reference proteome</keyword>
<reference evidence="3" key="1">
    <citation type="submission" date="2016-10" db="EMBL/GenBank/DDBJ databases">
        <authorList>
            <person name="Varghese N."/>
            <person name="Submissions S."/>
        </authorList>
    </citation>
    <scope>NUCLEOTIDE SEQUENCE [LARGE SCALE GENOMIC DNA]</scope>
    <source>
        <strain evidence="3">DSM 26348</strain>
    </source>
</reference>
<gene>
    <name evidence="2" type="ORF">SAMN05421753_12197</name>
</gene>
<evidence type="ECO:0000259" key="1">
    <source>
        <dbReference type="Pfam" id="PF17648"/>
    </source>
</evidence>
<dbReference type="OrthoDB" id="708298at2"/>
<dbReference type="Proteomes" id="UP000199518">
    <property type="component" value="Unassembled WGS sequence"/>
</dbReference>
<name>A0A1I3RS08_9PLAN</name>
<dbReference type="RefSeq" id="WP_092056241.1">
    <property type="nucleotide sequence ID" value="NZ_FOQD01000021.1"/>
</dbReference>
<organism evidence="2 3">
    <name type="scientific">Planctomicrobium piriforme</name>
    <dbReference type="NCBI Taxonomy" id="1576369"/>
    <lineage>
        <taxon>Bacteria</taxon>
        <taxon>Pseudomonadati</taxon>
        <taxon>Planctomycetota</taxon>
        <taxon>Planctomycetia</taxon>
        <taxon>Planctomycetales</taxon>
        <taxon>Planctomycetaceae</taxon>
        <taxon>Planctomicrobium</taxon>
    </lineage>
</organism>
<dbReference type="STRING" id="1576369.SAMN05421753_12197"/>
<dbReference type="EMBL" id="FOQD01000021">
    <property type="protein sequence ID" value="SFJ48840.1"/>
    <property type="molecule type" value="Genomic_DNA"/>
</dbReference>
<feature type="domain" description="Luciferase" evidence="1">
    <location>
        <begin position="36"/>
        <end position="97"/>
    </location>
</feature>
<evidence type="ECO:0000313" key="2">
    <source>
        <dbReference type="EMBL" id="SFJ48840.1"/>
    </source>
</evidence>
<proteinExistence type="predicted"/>
<evidence type="ECO:0000313" key="3">
    <source>
        <dbReference type="Proteomes" id="UP000199518"/>
    </source>
</evidence>
<dbReference type="Pfam" id="PF17648">
    <property type="entry name" value="Luciferase"/>
    <property type="match status" value="1"/>
</dbReference>
<sequence length="119" mass="13152">MQPQSVDEQLRNELMQWAGVSLLQPSFGGLQVQVGRRSFACLPGNGQADVLLPKKLRDLFVASGQVRPHPTLPDSCWVTVSLRSPSRVQNAVNVIRAGYDYAKSRDEVLPRRLLSVEPG</sequence>
<accession>A0A1I3RS08</accession>
<dbReference type="InterPro" id="IPR040841">
    <property type="entry name" value="Luciferase_dom"/>
</dbReference>
<dbReference type="AlphaFoldDB" id="A0A1I3RS08"/>
<protein>
    <recommendedName>
        <fullName evidence="1">Luciferase domain-containing protein</fullName>
    </recommendedName>
</protein>